<dbReference type="eggNOG" id="COG1286">
    <property type="taxonomic scope" value="Bacteria"/>
</dbReference>
<evidence type="ECO:0000256" key="1">
    <source>
        <dbReference type="ARBA" id="ARBA00004141"/>
    </source>
</evidence>
<dbReference type="Pfam" id="PF02674">
    <property type="entry name" value="Colicin_V"/>
    <property type="match status" value="1"/>
</dbReference>
<gene>
    <name evidence="6" type="ordered locus">Hden_1723</name>
</gene>
<feature type="transmembrane region" description="Helical" evidence="5">
    <location>
        <begin position="32"/>
        <end position="49"/>
    </location>
</feature>
<dbReference type="GO" id="GO:0016020">
    <property type="term" value="C:membrane"/>
    <property type="evidence" value="ECO:0007669"/>
    <property type="project" value="UniProtKB-SubCell"/>
</dbReference>
<dbReference type="GO" id="GO:0009403">
    <property type="term" value="P:toxin biosynthetic process"/>
    <property type="evidence" value="ECO:0007669"/>
    <property type="project" value="InterPro"/>
</dbReference>
<dbReference type="HOGENOM" id="CLU_092720_0_1_5"/>
<evidence type="ECO:0000256" key="2">
    <source>
        <dbReference type="ARBA" id="ARBA00022692"/>
    </source>
</evidence>
<dbReference type="EMBL" id="CP002083">
    <property type="protein sequence ID" value="ADJ23530.1"/>
    <property type="molecule type" value="Genomic_DNA"/>
</dbReference>
<dbReference type="AlphaFoldDB" id="D8JYS8"/>
<dbReference type="Proteomes" id="UP000002033">
    <property type="component" value="Chromosome"/>
</dbReference>
<accession>D8JYS8</accession>
<feature type="transmembrane region" description="Helical" evidence="5">
    <location>
        <begin position="6"/>
        <end position="25"/>
    </location>
</feature>
<keyword evidence="7" id="KW-1185">Reference proteome</keyword>
<dbReference type="KEGG" id="hdn:Hden_1723"/>
<evidence type="ECO:0000256" key="5">
    <source>
        <dbReference type="SAM" id="Phobius"/>
    </source>
</evidence>
<feature type="transmembrane region" description="Helical" evidence="5">
    <location>
        <begin position="109"/>
        <end position="129"/>
    </location>
</feature>
<evidence type="ECO:0000313" key="6">
    <source>
        <dbReference type="EMBL" id="ADJ23530.1"/>
    </source>
</evidence>
<protein>
    <submittedName>
        <fullName evidence="6">Colicin V production protein</fullName>
    </submittedName>
</protein>
<keyword evidence="4 5" id="KW-0472">Membrane</keyword>
<name>D8JYS8_HYPDA</name>
<evidence type="ECO:0000256" key="3">
    <source>
        <dbReference type="ARBA" id="ARBA00022989"/>
    </source>
</evidence>
<dbReference type="InterPro" id="IPR052719">
    <property type="entry name" value="CvpA-like"/>
</dbReference>
<reference evidence="7" key="1">
    <citation type="journal article" date="2011" name="J. Bacteriol.">
        <title>Genome sequences of eight morphologically diverse alphaproteobacteria.</title>
        <authorList>
            <consortium name="US DOE Joint Genome Institute"/>
            <person name="Brown P.J."/>
            <person name="Kysela D.T."/>
            <person name="Buechlein A."/>
            <person name="Hemmerich C."/>
            <person name="Brun Y.V."/>
        </authorList>
    </citation>
    <scope>NUCLEOTIDE SEQUENCE [LARGE SCALE GENOMIC DNA]</scope>
    <source>
        <strain evidence="7">ATCC 51888 / DSM 1869 / NCIB 11706 / TK 0415</strain>
    </source>
</reference>
<keyword evidence="3 5" id="KW-1133">Transmembrane helix</keyword>
<sequence length="210" mass="22856">MVGPLTYLDLALIAVAFISGLLAMYRGFARELLSILSWIAAAGVGYWIFSTKKDMTAEIAAQTSLPPQIATVAVALVVALIVLIIVHLITARISDAILDSQVGMVDRVLGFVFGVLRGFLLFVIPYMAYEAFISPDKEKQHPLVRDAYFRDYVKSTGEAIRTVLLEIIPQPSANPPPPTEQPGGQQGFLDQKGRSVALVIGGKRYYMTVA</sequence>
<dbReference type="InterPro" id="IPR003825">
    <property type="entry name" value="Colicin-V_CvpA"/>
</dbReference>
<comment type="subcellular location">
    <subcellularLocation>
        <location evidence="1">Membrane</location>
        <topology evidence="1">Multi-pass membrane protein</topology>
    </subcellularLocation>
</comment>
<organism evidence="6 7">
    <name type="scientific">Hyphomicrobium denitrificans (strain ATCC 51888 / DSM 1869 / NCIMB 11706 / TK 0415)</name>
    <dbReference type="NCBI Taxonomy" id="582899"/>
    <lineage>
        <taxon>Bacteria</taxon>
        <taxon>Pseudomonadati</taxon>
        <taxon>Pseudomonadota</taxon>
        <taxon>Alphaproteobacteria</taxon>
        <taxon>Hyphomicrobiales</taxon>
        <taxon>Hyphomicrobiaceae</taxon>
        <taxon>Hyphomicrobium</taxon>
    </lineage>
</organism>
<dbReference type="OrthoDB" id="9806894at2"/>
<dbReference type="RefSeq" id="WP_013215689.1">
    <property type="nucleotide sequence ID" value="NC_014313.1"/>
</dbReference>
<dbReference type="PANTHER" id="PTHR36926">
    <property type="entry name" value="COLICIN V PRODUCTION PROTEIN"/>
    <property type="match status" value="1"/>
</dbReference>
<evidence type="ECO:0000313" key="7">
    <source>
        <dbReference type="Proteomes" id="UP000002033"/>
    </source>
</evidence>
<dbReference type="STRING" id="582899.Hden_1723"/>
<evidence type="ECO:0000256" key="4">
    <source>
        <dbReference type="ARBA" id="ARBA00023136"/>
    </source>
</evidence>
<feature type="transmembrane region" description="Helical" evidence="5">
    <location>
        <begin position="69"/>
        <end position="89"/>
    </location>
</feature>
<keyword evidence="2 5" id="KW-0812">Transmembrane</keyword>
<dbReference type="PANTHER" id="PTHR36926:SF1">
    <property type="entry name" value="COLICIN V PRODUCTION PROTEIN"/>
    <property type="match status" value="1"/>
</dbReference>
<proteinExistence type="predicted"/>